<dbReference type="AlphaFoldDB" id="A0A1F6UZC2"/>
<dbReference type="NCBIfam" id="TIGR03592">
    <property type="entry name" value="yidC_oxa1_cterm"/>
    <property type="match status" value="1"/>
</dbReference>
<dbReference type="GO" id="GO:0032977">
    <property type="term" value="F:membrane insertase activity"/>
    <property type="evidence" value="ECO:0007669"/>
    <property type="project" value="InterPro"/>
</dbReference>
<dbReference type="Pfam" id="PF02096">
    <property type="entry name" value="60KD_IMP"/>
    <property type="match status" value="1"/>
</dbReference>
<dbReference type="InterPro" id="IPR028055">
    <property type="entry name" value="YidC/Oxa/ALB_C"/>
</dbReference>
<feature type="domain" description="Membrane insertase YidC/Oxa/ALB C-terminal" evidence="15">
    <location>
        <begin position="362"/>
        <end position="539"/>
    </location>
</feature>
<dbReference type="InterPro" id="IPR001708">
    <property type="entry name" value="YidC/ALB3/OXA1/COX18"/>
</dbReference>
<evidence type="ECO:0000256" key="9">
    <source>
        <dbReference type="ARBA" id="ARBA00023136"/>
    </source>
</evidence>
<feature type="region of interest" description="Disordered" evidence="14">
    <location>
        <begin position="31"/>
        <end position="68"/>
    </location>
</feature>
<keyword evidence="10 13" id="KW-0143">Chaperone</keyword>
<dbReference type="HAMAP" id="MF_01810">
    <property type="entry name" value="YidC_type1"/>
    <property type="match status" value="1"/>
</dbReference>
<protein>
    <recommendedName>
        <fullName evidence="3 13">Membrane protein insertase YidC</fullName>
    </recommendedName>
    <alternativeName>
        <fullName evidence="12 13">Foldase YidC</fullName>
    </alternativeName>
    <alternativeName>
        <fullName evidence="11 13">Membrane integrase YidC</fullName>
    </alternativeName>
    <alternativeName>
        <fullName evidence="13">Membrane protein YidC</fullName>
    </alternativeName>
</protein>
<evidence type="ECO:0000256" key="6">
    <source>
        <dbReference type="ARBA" id="ARBA00022692"/>
    </source>
</evidence>
<accession>A0A1F6UZC2</accession>
<proteinExistence type="inferred from homology"/>
<comment type="similarity">
    <text evidence="2 13">Belongs to the OXA1/ALB3/YidC family. Type 1 subfamily.</text>
</comment>
<dbReference type="CDD" id="cd19961">
    <property type="entry name" value="EcYidC-like_peri"/>
    <property type="match status" value="1"/>
</dbReference>
<gene>
    <name evidence="13" type="primary">yidC</name>
    <name evidence="17" type="ORF">A2W18_09515</name>
</gene>
<dbReference type="InterPro" id="IPR028053">
    <property type="entry name" value="Membr_insert_YidC_N"/>
</dbReference>
<evidence type="ECO:0000259" key="15">
    <source>
        <dbReference type="Pfam" id="PF02096"/>
    </source>
</evidence>
<dbReference type="EMBL" id="MFSP01000174">
    <property type="protein sequence ID" value="OGI62514.1"/>
    <property type="molecule type" value="Genomic_DNA"/>
</dbReference>
<evidence type="ECO:0000313" key="18">
    <source>
        <dbReference type="Proteomes" id="UP000179076"/>
    </source>
</evidence>
<comment type="caution">
    <text evidence="17">The sequence shown here is derived from an EMBL/GenBank/DDBJ whole genome shotgun (WGS) entry which is preliminary data.</text>
</comment>
<dbReference type="NCBIfam" id="NF002353">
    <property type="entry name" value="PRK01318.1-4"/>
    <property type="match status" value="1"/>
</dbReference>
<dbReference type="PRINTS" id="PR01900">
    <property type="entry name" value="YIDCPROTEIN"/>
</dbReference>
<evidence type="ECO:0000256" key="12">
    <source>
        <dbReference type="ARBA" id="ARBA00033342"/>
    </source>
</evidence>
<dbReference type="InterPro" id="IPR047196">
    <property type="entry name" value="YidC_ALB_C"/>
</dbReference>
<dbReference type="NCBIfam" id="NF002352">
    <property type="entry name" value="PRK01318.1-3"/>
    <property type="match status" value="1"/>
</dbReference>
<dbReference type="Pfam" id="PF14849">
    <property type="entry name" value="YidC_periplas"/>
    <property type="match status" value="1"/>
</dbReference>
<evidence type="ECO:0000256" key="7">
    <source>
        <dbReference type="ARBA" id="ARBA00022927"/>
    </source>
</evidence>
<comment type="subcellular location">
    <subcellularLocation>
        <location evidence="1">Cell inner membrane</location>
        <topology evidence="1">Multi-pass membrane protein</topology>
    </subcellularLocation>
    <subcellularLocation>
        <location evidence="13">Cell membrane</location>
        <topology evidence="13">Multi-pass membrane protein</topology>
    </subcellularLocation>
</comment>
<keyword evidence="7 13" id="KW-0653">Protein transport</keyword>
<dbReference type="GO" id="GO:0005886">
    <property type="term" value="C:plasma membrane"/>
    <property type="evidence" value="ECO:0007669"/>
    <property type="project" value="UniProtKB-SubCell"/>
</dbReference>
<dbReference type="PANTHER" id="PTHR12428">
    <property type="entry name" value="OXA1"/>
    <property type="match status" value="1"/>
</dbReference>
<dbReference type="InterPro" id="IPR019998">
    <property type="entry name" value="Membr_insert_YidC"/>
</dbReference>
<keyword evidence="4 13" id="KW-0813">Transport</keyword>
<evidence type="ECO:0000256" key="1">
    <source>
        <dbReference type="ARBA" id="ARBA00004429"/>
    </source>
</evidence>
<keyword evidence="9 13" id="KW-0472">Membrane</keyword>
<feature type="compositionally biased region" description="Low complexity" evidence="14">
    <location>
        <begin position="36"/>
        <end position="56"/>
    </location>
</feature>
<feature type="transmembrane region" description="Helical" evidence="13">
    <location>
        <begin position="501"/>
        <end position="526"/>
    </location>
</feature>
<evidence type="ECO:0000259" key="16">
    <source>
        <dbReference type="Pfam" id="PF14849"/>
    </source>
</evidence>
<sequence length="548" mass="60917">MDNYRLLLFGALAFIVMMIYQAWEQENYEPPRVANSASTPSAPTTAGSPPSAAGIPSAPPATPVVAEQPTIESGERISVTTDLVRAEIDTLGGDIKKLWLLQHPVSVDKPNEPLLLFQESAADVFIAQSGMVSHGPDSPTHKVRYSAASATHTLASGADELRVPLTWRGPGGVLFTKVFTFRRGSYVVDVEFQIANPTATPWSGFFYGQLQRSFVETGGLFSLPTYTGAAIYTPAEKYSKLSFEDMEKKPLARETTDGWAAMLQHYFVGAWIPQAGARTELYSQALPNRRFVIGAKNLVATEVAAAGTGVIKARLFAGPKEHKRLEQVAPGLELVVDYGLLTVISAPLFWLLSAIHGLVGNWGWAIILLTVLIKLAFYPLSATSYKSMAKMKKLQPKLQSLKERFGDDRQKMNQAMMELYKTEKINPLGGCLPIVVQIPVFLALYWVLLESVEMRHTPFIFWIRDLSTRDPYFVLPLIMGASMYVQQQLNPQPPDPMQRRIFQIMPVAFTVMFLFFPAGLVLYWVVNNLLSILQQWRITRVIAAKDSR</sequence>
<dbReference type="CDD" id="cd20070">
    <property type="entry name" value="5TM_YidC_Alb3"/>
    <property type="match status" value="1"/>
</dbReference>
<dbReference type="Gene3D" id="2.70.98.90">
    <property type="match status" value="1"/>
</dbReference>
<evidence type="ECO:0000256" key="2">
    <source>
        <dbReference type="ARBA" id="ARBA00010527"/>
    </source>
</evidence>
<dbReference type="NCBIfam" id="TIGR03593">
    <property type="entry name" value="yidC_nterm"/>
    <property type="match status" value="1"/>
</dbReference>
<evidence type="ECO:0000256" key="11">
    <source>
        <dbReference type="ARBA" id="ARBA00033245"/>
    </source>
</evidence>
<dbReference type="GO" id="GO:0015031">
    <property type="term" value="P:protein transport"/>
    <property type="evidence" value="ECO:0007669"/>
    <property type="project" value="UniProtKB-KW"/>
</dbReference>
<feature type="domain" description="Membrane insertase YidC N-terminal" evidence="16">
    <location>
        <begin position="76"/>
        <end position="351"/>
    </location>
</feature>
<evidence type="ECO:0000256" key="14">
    <source>
        <dbReference type="SAM" id="MobiDB-lite"/>
    </source>
</evidence>
<evidence type="ECO:0000256" key="4">
    <source>
        <dbReference type="ARBA" id="ARBA00022448"/>
    </source>
</evidence>
<evidence type="ECO:0000256" key="3">
    <source>
        <dbReference type="ARBA" id="ARBA00015325"/>
    </source>
</evidence>
<comment type="subunit">
    <text evidence="13">Interacts with the Sec translocase complex via SecD. Specifically interacts with transmembrane segments of nascent integral membrane proteins during membrane integration.</text>
</comment>
<dbReference type="PANTHER" id="PTHR12428:SF65">
    <property type="entry name" value="CYTOCHROME C OXIDASE ASSEMBLY PROTEIN COX18, MITOCHONDRIAL"/>
    <property type="match status" value="1"/>
</dbReference>
<feature type="transmembrane region" description="Helical" evidence="13">
    <location>
        <begin position="6"/>
        <end position="23"/>
    </location>
</feature>
<dbReference type="InterPro" id="IPR038221">
    <property type="entry name" value="YidC_periplasmic_sf"/>
</dbReference>
<name>A0A1F6UZC2_9PROT</name>
<dbReference type="PRINTS" id="PR00701">
    <property type="entry name" value="60KDINNERMP"/>
</dbReference>
<feature type="transmembrane region" description="Helical" evidence="13">
    <location>
        <begin position="362"/>
        <end position="385"/>
    </location>
</feature>
<organism evidence="17 18">
    <name type="scientific">Candidatus Muproteobacteria bacterium RBG_16_60_9</name>
    <dbReference type="NCBI Taxonomy" id="1817755"/>
    <lineage>
        <taxon>Bacteria</taxon>
        <taxon>Pseudomonadati</taxon>
        <taxon>Pseudomonadota</taxon>
        <taxon>Candidatus Muproteobacteria</taxon>
    </lineage>
</organism>
<evidence type="ECO:0000256" key="5">
    <source>
        <dbReference type="ARBA" id="ARBA00022475"/>
    </source>
</evidence>
<comment type="function">
    <text evidence="13">Required for the insertion and/or proper folding and/or complex formation of integral membrane proteins into the membrane. Involved in integration of membrane proteins that insert both dependently and independently of the Sec translocase complex, as well as at least some lipoproteins. Aids folding of multispanning membrane proteins.</text>
</comment>
<feature type="transmembrane region" description="Helical" evidence="13">
    <location>
        <begin position="334"/>
        <end position="356"/>
    </location>
</feature>
<evidence type="ECO:0000256" key="13">
    <source>
        <dbReference type="HAMAP-Rule" id="MF_01810"/>
    </source>
</evidence>
<dbReference type="Proteomes" id="UP000179076">
    <property type="component" value="Unassembled WGS sequence"/>
</dbReference>
<keyword evidence="5 13" id="KW-1003">Cell membrane</keyword>
<keyword evidence="8 13" id="KW-1133">Transmembrane helix</keyword>
<evidence type="ECO:0000256" key="10">
    <source>
        <dbReference type="ARBA" id="ARBA00023186"/>
    </source>
</evidence>
<feature type="transmembrane region" description="Helical" evidence="13">
    <location>
        <begin position="425"/>
        <end position="448"/>
    </location>
</feature>
<keyword evidence="6 13" id="KW-0812">Transmembrane</keyword>
<dbReference type="GO" id="GO:0051205">
    <property type="term" value="P:protein insertion into membrane"/>
    <property type="evidence" value="ECO:0007669"/>
    <property type="project" value="TreeGrafter"/>
</dbReference>
<evidence type="ECO:0000256" key="8">
    <source>
        <dbReference type="ARBA" id="ARBA00022989"/>
    </source>
</evidence>
<reference evidence="17 18" key="1">
    <citation type="journal article" date="2016" name="Nat. Commun.">
        <title>Thousands of microbial genomes shed light on interconnected biogeochemical processes in an aquifer system.</title>
        <authorList>
            <person name="Anantharaman K."/>
            <person name="Brown C.T."/>
            <person name="Hug L.A."/>
            <person name="Sharon I."/>
            <person name="Castelle C.J."/>
            <person name="Probst A.J."/>
            <person name="Thomas B.C."/>
            <person name="Singh A."/>
            <person name="Wilkins M.J."/>
            <person name="Karaoz U."/>
            <person name="Brodie E.L."/>
            <person name="Williams K.H."/>
            <person name="Hubbard S.S."/>
            <person name="Banfield J.F."/>
        </authorList>
    </citation>
    <scope>NUCLEOTIDE SEQUENCE [LARGE SCALE GENOMIC DNA]</scope>
</reference>
<evidence type="ECO:0000313" key="17">
    <source>
        <dbReference type="EMBL" id="OGI62514.1"/>
    </source>
</evidence>